<dbReference type="OrthoDB" id="5313874at2"/>
<comment type="caution">
    <text evidence="2">The sequence shown here is derived from an EMBL/GenBank/DDBJ whole genome shotgun (WGS) entry which is preliminary data.</text>
</comment>
<dbReference type="EMBL" id="JRPL02000048">
    <property type="protein sequence ID" value="TLD79759.1"/>
    <property type="molecule type" value="Genomic_DNA"/>
</dbReference>
<dbReference type="Pfam" id="PF07598">
    <property type="entry name" value="DUF1561"/>
    <property type="match status" value="1"/>
</dbReference>
<organism evidence="2 3">
    <name type="scientific">Helicobacter trogontum</name>
    <dbReference type="NCBI Taxonomy" id="50960"/>
    <lineage>
        <taxon>Bacteria</taxon>
        <taxon>Pseudomonadati</taxon>
        <taxon>Campylobacterota</taxon>
        <taxon>Epsilonproteobacteria</taxon>
        <taxon>Campylobacterales</taxon>
        <taxon>Helicobacteraceae</taxon>
        <taxon>Helicobacter</taxon>
    </lineage>
</organism>
<evidence type="ECO:0000313" key="3">
    <source>
        <dbReference type="Proteomes" id="UP000029878"/>
    </source>
</evidence>
<accession>A0A4U8S265</accession>
<proteinExistence type="predicted"/>
<dbReference type="RefSeq" id="WP_034344495.1">
    <property type="nucleotide sequence ID" value="NZ_FZNG01000030.1"/>
</dbReference>
<keyword evidence="1" id="KW-0732">Signal</keyword>
<dbReference type="InterPro" id="IPR035992">
    <property type="entry name" value="Ricin_B-like_lectins"/>
</dbReference>
<feature type="chain" id="PRO_5020721899" evidence="1">
    <location>
        <begin position="19"/>
        <end position="623"/>
    </location>
</feature>
<dbReference type="InterPro" id="IPR011455">
    <property type="entry name" value="DUF1561"/>
</dbReference>
<dbReference type="SUPFAM" id="SSF50370">
    <property type="entry name" value="Ricin B-like lectins"/>
    <property type="match status" value="1"/>
</dbReference>
<dbReference type="AlphaFoldDB" id="A0A4U8S265"/>
<evidence type="ECO:0000313" key="2">
    <source>
        <dbReference type="EMBL" id="TLD79759.1"/>
    </source>
</evidence>
<protein>
    <submittedName>
        <fullName evidence="2">DUF1561 family protein</fullName>
    </submittedName>
</protein>
<feature type="signal peptide" evidence="1">
    <location>
        <begin position="1"/>
        <end position="18"/>
    </location>
</feature>
<gene>
    <name evidence="2" type="ORF">LS81_010210</name>
</gene>
<evidence type="ECO:0000256" key="1">
    <source>
        <dbReference type="SAM" id="SignalP"/>
    </source>
</evidence>
<sequence>MKILLIVMFLSSLGLLNASTIKPTDKPKDTKIQVIVDGREYCYSPVFTQNEGYVYIAYCSHAKPARYDVFERIGFYINNTWLCLSAPSHVTGYDDEETASWDYLKLRPCAINDKNQRWTIKDNMLYTADSRFQVVHTKWYAAIAKNTSGFYTHRLHNSMSEWIKTIAQPMNLTIKTILAWTFVDSSSWSLYYLQNNSSYAGIGALNYLYYNPENGHIAQYYNTSGSLYCMQSNQSKSQDWNWVSWKYCDDTVPRNRDSMYWEPFLLADNEGMLKDYLGNLLTITQYGSRWGVPYTIKPSYDSTTNSPKSTFVFVRDMDYYNRISFGNLGDNLEYCPAPGKESNRTKRTLPPQFSLTREWIDRLYAIATTSNVEERGLIGICGVCLLQSYQMIAEMQEYPFGSPPSNRGYFFDIAFHQNPFNSFSSRFPLLAQRLQDSMRFFDLPYLQGENRLSRYRRSLYAMSLAMLPQYQWYIVNFTDERDSMRNMIHSLFSYQHGALFMYVVVRSDASGTRRTAHAEPILRTENGLVIIPTNAPNHTREQFEALLQPISSVDEVMRRLSLDGTRTIYSLGIYQISGIHENPFNTMITQSNCSGDGEHRRGDRGIFSSTLINQCASGRCSLQ</sequence>
<dbReference type="Proteomes" id="UP000029878">
    <property type="component" value="Unassembled WGS sequence"/>
</dbReference>
<reference evidence="2 3" key="1">
    <citation type="journal article" date="2014" name="Genome Announc.">
        <title>Draft genome sequences of eight enterohepatic helicobacter species isolated from both laboratory and wild rodents.</title>
        <authorList>
            <person name="Sheh A."/>
            <person name="Shen Z."/>
            <person name="Fox J.G."/>
        </authorList>
    </citation>
    <scope>NUCLEOTIDE SEQUENCE [LARGE SCALE GENOMIC DNA]</scope>
    <source>
        <strain evidence="2 3">ATCC 700114</strain>
    </source>
</reference>
<name>A0A4U8S265_9HELI</name>